<dbReference type="EMBL" id="VXRY01000100">
    <property type="protein sequence ID" value="MXY32992.1"/>
    <property type="molecule type" value="Genomic_DNA"/>
</dbReference>
<comment type="caution">
    <text evidence="1">The sequence shown here is derived from an EMBL/GenBank/DDBJ whole genome shotgun (WGS) entry which is preliminary data.</text>
</comment>
<sequence length="173" mass="19407">MRLTVPLAAFAVLAGCASLSESDCRQGAWRDIGLADGARGKRSSYIMEHAKSCSEFGITPNVQAWHRGREVGLQQYCTAANAHYVGTTGARLSPVCRGEDINALQAANLRGLQWHEIGREIDEARQEIREINTLLSELSTDSPERASLVLRRSFLRLEILNLQTQRTHYRYRH</sequence>
<dbReference type="AlphaFoldDB" id="A0A6B0XZC8"/>
<dbReference type="Pfam" id="PF10973">
    <property type="entry name" value="DUF2799"/>
    <property type="match status" value="1"/>
</dbReference>
<organism evidence="1">
    <name type="scientific">Boseongicola sp. SB0664_bin_43</name>
    <dbReference type="NCBI Taxonomy" id="2604844"/>
    <lineage>
        <taxon>Bacteria</taxon>
        <taxon>Pseudomonadati</taxon>
        <taxon>Pseudomonadota</taxon>
        <taxon>Alphaproteobacteria</taxon>
        <taxon>Rhodobacterales</taxon>
        <taxon>Paracoccaceae</taxon>
        <taxon>Boseongicola</taxon>
    </lineage>
</organism>
<protein>
    <submittedName>
        <fullName evidence="1">DUF2799 domain-containing protein</fullName>
    </submittedName>
</protein>
<name>A0A6B0XZC8_9RHOB</name>
<gene>
    <name evidence="1" type="ORF">F4Y60_02665</name>
</gene>
<dbReference type="InterPro" id="IPR021242">
    <property type="entry name" value="DUF2799"/>
</dbReference>
<reference evidence="1" key="1">
    <citation type="submission" date="2019-09" db="EMBL/GenBank/DDBJ databases">
        <title>Characterisation of the sponge microbiome using genome-centric metagenomics.</title>
        <authorList>
            <person name="Engelberts J.P."/>
            <person name="Robbins S.J."/>
            <person name="De Goeij J.M."/>
            <person name="Aranda M."/>
            <person name="Bell S.C."/>
            <person name="Webster N.S."/>
        </authorList>
    </citation>
    <scope>NUCLEOTIDE SEQUENCE</scope>
    <source>
        <strain evidence="1">SB0664_bin_43</strain>
    </source>
</reference>
<proteinExistence type="predicted"/>
<dbReference type="PROSITE" id="PS51257">
    <property type="entry name" value="PROKAR_LIPOPROTEIN"/>
    <property type="match status" value="1"/>
</dbReference>
<evidence type="ECO:0000313" key="1">
    <source>
        <dbReference type="EMBL" id="MXY32992.1"/>
    </source>
</evidence>
<accession>A0A6B0XZC8</accession>